<dbReference type="PROSITE" id="PS51900">
    <property type="entry name" value="CB"/>
    <property type="match status" value="1"/>
</dbReference>
<dbReference type="Gene3D" id="1.10.150.130">
    <property type="match status" value="1"/>
</dbReference>
<dbReference type="InterPro" id="IPR010998">
    <property type="entry name" value="Integrase_recombinase_N"/>
</dbReference>
<evidence type="ECO:0000313" key="8">
    <source>
        <dbReference type="EMBL" id="TWI35968.1"/>
    </source>
</evidence>
<keyword evidence="3 5" id="KW-0238">DNA-binding</keyword>
<dbReference type="InterPro" id="IPR044068">
    <property type="entry name" value="CB"/>
</dbReference>
<evidence type="ECO:0000259" key="6">
    <source>
        <dbReference type="PROSITE" id="PS51898"/>
    </source>
</evidence>
<dbReference type="PANTHER" id="PTHR30629:SF2">
    <property type="entry name" value="PROPHAGE INTEGRASE INTS-RELATED"/>
    <property type="match status" value="1"/>
</dbReference>
<organism evidence="8 9">
    <name type="scientific">Paracoccus sulfuroxidans</name>
    <dbReference type="NCBI Taxonomy" id="384678"/>
    <lineage>
        <taxon>Bacteria</taxon>
        <taxon>Pseudomonadati</taxon>
        <taxon>Pseudomonadota</taxon>
        <taxon>Alphaproteobacteria</taxon>
        <taxon>Rhodobacterales</taxon>
        <taxon>Paracoccaceae</taxon>
        <taxon>Paracoccus</taxon>
    </lineage>
</organism>
<dbReference type="Proteomes" id="UP000316225">
    <property type="component" value="Unassembled WGS sequence"/>
</dbReference>
<evidence type="ECO:0000259" key="7">
    <source>
        <dbReference type="PROSITE" id="PS51900"/>
    </source>
</evidence>
<evidence type="ECO:0000256" key="5">
    <source>
        <dbReference type="PROSITE-ProRule" id="PRU01248"/>
    </source>
</evidence>
<dbReference type="EMBL" id="VLKU01000003">
    <property type="protein sequence ID" value="TWI35968.1"/>
    <property type="molecule type" value="Genomic_DNA"/>
</dbReference>
<proteinExistence type="inferred from homology"/>
<comment type="similarity">
    <text evidence="1">Belongs to the 'phage' integrase family.</text>
</comment>
<dbReference type="GO" id="GO:0015074">
    <property type="term" value="P:DNA integration"/>
    <property type="evidence" value="ECO:0007669"/>
    <property type="project" value="UniProtKB-KW"/>
</dbReference>
<dbReference type="CDD" id="cd00796">
    <property type="entry name" value="INT_Rci_Hp1_C"/>
    <property type="match status" value="1"/>
</dbReference>
<dbReference type="GO" id="GO:0003677">
    <property type="term" value="F:DNA binding"/>
    <property type="evidence" value="ECO:0007669"/>
    <property type="project" value="UniProtKB-UniRule"/>
</dbReference>
<dbReference type="OrthoDB" id="9808346at2"/>
<keyword evidence="2" id="KW-0229">DNA integration</keyword>
<evidence type="ECO:0000256" key="2">
    <source>
        <dbReference type="ARBA" id="ARBA00022908"/>
    </source>
</evidence>
<sequence length="347" mass="38606">MRDYRVGTLKGRFVVMWNDDDGKRRRYRLAAHTAKEAEREARDVILKIEAPEAGMSVAQVWSAYQAEVAGRRQEAKLKQTGRNVLPVFGHLAAEHVAVADCRRYIARRREQGRKDATIRTEMGCLRTALSWAYKSRLIASLPRIELPPTPAPRERYLSGSEVSALLKAAVNHHIKLAMLLMLTTAGRSGALFELTWDRVDMENRIIKLSKSDIGPRKGRATVPINDTLMAALQTARSVALSRYVIEWGGDRVTSIKTGFNAAVKRAGIGHCTPHDLRRTAGRFMAEAGVPMEEVAQYLGHSNPNVTRSTYARFSPGHLRKAADALEFGRLESVQRPKVKTPNGGLSD</sequence>
<dbReference type="Gene3D" id="1.10.443.10">
    <property type="entry name" value="Intergrase catalytic core"/>
    <property type="match status" value="1"/>
</dbReference>
<feature type="domain" description="Tyr recombinase" evidence="6">
    <location>
        <begin position="152"/>
        <end position="323"/>
    </location>
</feature>
<dbReference type="GO" id="GO:0006310">
    <property type="term" value="P:DNA recombination"/>
    <property type="evidence" value="ECO:0007669"/>
    <property type="project" value="UniProtKB-KW"/>
</dbReference>
<evidence type="ECO:0000313" key="9">
    <source>
        <dbReference type="Proteomes" id="UP000316225"/>
    </source>
</evidence>
<evidence type="ECO:0000256" key="3">
    <source>
        <dbReference type="ARBA" id="ARBA00023125"/>
    </source>
</evidence>
<dbReference type="InterPro" id="IPR011010">
    <property type="entry name" value="DNA_brk_join_enz"/>
</dbReference>
<evidence type="ECO:0000256" key="4">
    <source>
        <dbReference type="ARBA" id="ARBA00023172"/>
    </source>
</evidence>
<comment type="caution">
    <text evidence="8">The sequence shown here is derived from an EMBL/GenBank/DDBJ whole genome shotgun (WGS) entry which is preliminary data.</text>
</comment>
<dbReference type="Pfam" id="PF00589">
    <property type="entry name" value="Phage_integrase"/>
    <property type="match status" value="1"/>
</dbReference>
<protein>
    <submittedName>
        <fullName evidence="8">Site-specific recombinase XerD</fullName>
    </submittedName>
</protein>
<dbReference type="InterPro" id="IPR013762">
    <property type="entry name" value="Integrase-like_cat_sf"/>
</dbReference>
<gene>
    <name evidence="8" type="ORF">IQ24_01328</name>
</gene>
<dbReference type="SUPFAM" id="SSF56349">
    <property type="entry name" value="DNA breaking-rejoining enzymes"/>
    <property type="match status" value="1"/>
</dbReference>
<dbReference type="PROSITE" id="PS51898">
    <property type="entry name" value="TYR_RECOMBINASE"/>
    <property type="match status" value="1"/>
</dbReference>
<name>A0A562NUT8_9RHOB</name>
<dbReference type="PANTHER" id="PTHR30629">
    <property type="entry name" value="PROPHAGE INTEGRASE"/>
    <property type="match status" value="1"/>
</dbReference>
<keyword evidence="4" id="KW-0233">DNA recombination</keyword>
<dbReference type="AlphaFoldDB" id="A0A562NUT8"/>
<keyword evidence="9" id="KW-1185">Reference proteome</keyword>
<accession>A0A562NUT8</accession>
<dbReference type="InterPro" id="IPR050808">
    <property type="entry name" value="Phage_Integrase"/>
</dbReference>
<reference evidence="8 9" key="1">
    <citation type="journal article" date="2015" name="Stand. Genomic Sci.">
        <title>Genomic Encyclopedia of Bacterial and Archaeal Type Strains, Phase III: the genomes of soil and plant-associated and newly described type strains.</title>
        <authorList>
            <person name="Whitman W.B."/>
            <person name="Woyke T."/>
            <person name="Klenk H.P."/>
            <person name="Zhou Y."/>
            <person name="Lilburn T.G."/>
            <person name="Beck B.J."/>
            <person name="De Vos P."/>
            <person name="Vandamme P."/>
            <person name="Eisen J.A."/>
            <person name="Garrity G."/>
            <person name="Hugenholtz P."/>
            <person name="Kyrpides N.C."/>
        </authorList>
    </citation>
    <scope>NUCLEOTIDE SEQUENCE [LARGE SCALE GENOMIC DNA]</scope>
    <source>
        <strain evidence="8 9">CGMCC 1.5364</strain>
    </source>
</reference>
<feature type="domain" description="Core-binding (CB)" evidence="7">
    <location>
        <begin position="55"/>
        <end position="133"/>
    </location>
</feature>
<evidence type="ECO:0000256" key="1">
    <source>
        <dbReference type="ARBA" id="ARBA00008857"/>
    </source>
</evidence>
<dbReference type="InterPro" id="IPR002104">
    <property type="entry name" value="Integrase_catalytic"/>
</dbReference>